<keyword evidence="7" id="KW-0479">Metal-binding</keyword>
<name>A0A6I3SLT4_HELMO</name>
<feature type="transmembrane region" description="Helical" evidence="8">
    <location>
        <begin position="140"/>
        <end position="160"/>
    </location>
</feature>
<feature type="transmembrane region" description="Helical" evidence="8">
    <location>
        <begin position="309"/>
        <end position="335"/>
    </location>
</feature>
<evidence type="ECO:0000256" key="1">
    <source>
        <dbReference type="ARBA" id="ARBA00004651"/>
    </source>
</evidence>
<dbReference type="Proteomes" id="UP000430670">
    <property type="component" value="Unassembled WGS sequence"/>
</dbReference>
<dbReference type="EMBL" id="WNKU01000016">
    <property type="protein sequence ID" value="MTV49913.1"/>
    <property type="molecule type" value="Genomic_DNA"/>
</dbReference>
<dbReference type="GO" id="GO:0046872">
    <property type="term" value="F:metal ion binding"/>
    <property type="evidence" value="ECO:0007669"/>
    <property type="project" value="UniProtKB-KW"/>
</dbReference>
<dbReference type="CDD" id="cd06853">
    <property type="entry name" value="GT_WecA_like"/>
    <property type="match status" value="1"/>
</dbReference>
<keyword evidence="10" id="KW-1185">Reference proteome</keyword>
<feature type="transmembrane region" description="Helical" evidence="8">
    <location>
        <begin position="190"/>
        <end position="208"/>
    </location>
</feature>
<keyword evidence="4 8" id="KW-0812">Transmembrane</keyword>
<dbReference type="PROSITE" id="PS01348">
    <property type="entry name" value="MRAY_2"/>
    <property type="match status" value="1"/>
</dbReference>
<dbReference type="InterPro" id="IPR018480">
    <property type="entry name" value="PNAcMuramoyl-5peptid_Trfase_CS"/>
</dbReference>
<feature type="transmembrane region" description="Helical" evidence="8">
    <location>
        <begin position="167"/>
        <end position="184"/>
    </location>
</feature>
<evidence type="ECO:0000256" key="3">
    <source>
        <dbReference type="ARBA" id="ARBA00022679"/>
    </source>
</evidence>
<dbReference type="PANTHER" id="PTHR22926">
    <property type="entry name" value="PHOSPHO-N-ACETYLMURAMOYL-PENTAPEPTIDE-TRANSFERASE"/>
    <property type="match status" value="1"/>
</dbReference>
<proteinExistence type="predicted"/>
<feature type="binding site" evidence="7">
    <location>
        <position position="159"/>
    </location>
    <ligand>
        <name>Mg(2+)</name>
        <dbReference type="ChEBI" id="CHEBI:18420"/>
    </ligand>
</feature>
<dbReference type="Pfam" id="PF00953">
    <property type="entry name" value="Glycos_transf_4"/>
    <property type="match status" value="1"/>
</dbReference>
<keyword evidence="6 8" id="KW-0472">Membrane</keyword>
<dbReference type="GO" id="GO:0016780">
    <property type="term" value="F:phosphotransferase activity, for other substituted phosphate groups"/>
    <property type="evidence" value="ECO:0007669"/>
    <property type="project" value="InterPro"/>
</dbReference>
<dbReference type="GO" id="GO:0044038">
    <property type="term" value="P:cell wall macromolecule biosynthetic process"/>
    <property type="evidence" value="ECO:0007669"/>
    <property type="project" value="TreeGrafter"/>
</dbReference>
<keyword evidence="7" id="KW-0460">Magnesium</keyword>
<dbReference type="InterPro" id="IPR000715">
    <property type="entry name" value="Glycosyl_transferase_4"/>
</dbReference>
<feature type="transmembrane region" description="Helical" evidence="8">
    <location>
        <begin position="286"/>
        <end position="303"/>
    </location>
</feature>
<evidence type="ECO:0000256" key="5">
    <source>
        <dbReference type="ARBA" id="ARBA00022989"/>
    </source>
</evidence>
<feature type="transmembrane region" description="Helical" evidence="8">
    <location>
        <begin position="103"/>
        <end position="120"/>
    </location>
</feature>
<keyword evidence="3 9" id="KW-0808">Transferase</keyword>
<gene>
    <name evidence="9" type="ORF">GJ688_13110</name>
</gene>
<accession>A0A6I3SLT4</accession>
<sequence>MSMALAACAAFLFALVLTPLVRRLALRLGIVDMPSGRKVHREPMPYLGGVAIYGGFAAAIAVMGFENSDFLRSEIVGLLIGGFIITLVGVIDDARDLSPKWKLVGQIVAASVVIPFGLSVDFVTNPFFGPLFGPDVVDLGWLKAPITVIWIIGVTNAVNLIDGLDGLAAGIASIASVTLAVVAWTQGQILVAYLALILAASSVGFLKYNFHPARIFMGDAGAMFLGFALACLSILGLAKVATVISVFIPILIVGIPILDTGFAIFRRYQKGQPIFQADKDHLHHRLLALGFSHPQTVMIIYGINTVLGVTAVVLTSLSTAQSVFILILISSLIIVTADRLGILGRSASTSEVAASRVSLETDDES</sequence>
<evidence type="ECO:0000256" key="7">
    <source>
        <dbReference type="PIRSR" id="PIRSR600715-1"/>
    </source>
</evidence>
<feature type="transmembrane region" description="Helical" evidence="8">
    <location>
        <begin position="220"/>
        <end position="238"/>
    </location>
</feature>
<feature type="binding site" evidence="7">
    <location>
        <position position="219"/>
    </location>
    <ligand>
        <name>Mg(2+)</name>
        <dbReference type="ChEBI" id="CHEBI:18420"/>
    </ligand>
</feature>
<reference evidence="9 10" key="1">
    <citation type="submission" date="2019-11" db="EMBL/GenBank/DDBJ databases">
        <title>Whole-genome sequence of a the green, strictly anaerobic photosynthetic bacterium Heliobacillus mobilis DSM 6151.</title>
        <authorList>
            <person name="Kyndt J.A."/>
            <person name="Meyer T.E."/>
        </authorList>
    </citation>
    <scope>NUCLEOTIDE SEQUENCE [LARGE SCALE GENOMIC DNA]</scope>
    <source>
        <strain evidence="9 10">DSM 6151</strain>
    </source>
</reference>
<feature type="transmembrane region" description="Helical" evidence="8">
    <location>
        <begin position="75"/>
        <end position="91"/>
    </location>
</feature>
<dbReference type="AlphaFoldDB" id="A0A6I3SLT4"/>
<dbReference type="GO" id="GO:0009103">
    <property type="term" value="P:lipopolysaccharide biosynthetic process"/>
    <property type="evidence" value="ECO:0007669"/>
    <property type="project" value="TreeGrafter"/>
</dbReference>
<evidence type="ECO:0000256" key="2">
    <source>
        <dbReference type="ARBA" id="ARBA00022475"/>
    </source>
</evidence>
<protein>
    <submittedName>
        <fullName evidence="9">Undecaprenyl/decaprenyl-phosphate alpha-N-acetylglucosaminyl 1-phosphate transferase</fullName>
    </submittedName>
</protein>
<keyword evidence="2" id="KW-1003">Cell membrane</keyword>
<evidence type="ECO:0000256" key="8">
    <source>
        <dbReference type="SAM" id="Phobius"/>
    </source>
</evidence>
<evidence type="ECO:0000313" key="9">
    <source>
        <dbReference type="EMBL" id="MTV49913.1"/>
    </source>
</evidence>
<keyword evidence="5 8" id="KW-1133">Transmembrane helix</keyword>
<comment type="cofactor">
    <cofactor evidence="7">
        <name>Mg(2+)</name>
        <dbReference type="ChEBI" id="CHEBI:18420"/>
    </cofactor>
</comment>
<comment type="subcellular location">
    <subcellularLocation>
        <location evidence="1">Cell membrane</location>
        <topology evidence="1">Multi-pass membrane protein</topology>
    </subcellularLocation>
</comment>
<evidence type="ECO:0000313" key="10">
    <source>
        <dbReference type="Proteomes" id="UP000430670"/>
    </source>
</evidence>
<feature type="transmembrane region" description="Helical" evidence="8">
    <location>
        <begin position="244"/>
        <end position="265"/>
    </location>
</feature>
<dbReference type="GO" id="GO:0005886">
    <property type="term" value="C:plasma membrane"/>
    <property type="evidence" value="ECO:0007669"/>
    <property type="project" value="UniProtKB-SubCell"/>
</dbReference>
<comment type="caution">
    <text evidence="9">The sequence shown here is derived from an EMBL/GenBank/DDBJ whole genome shotgun (WGS) entry which is preliminary data.</text>
</comment>
<dbReference type="GO" id="GO:0071555">
    <property type="term" value="P:cell wall organization"/>
    <property type="evidence" value="ECO:0007669"/>
    <property type="project" value="TreeGrafter"/>
</dbReference>
<evidence type="ECO:0000256" key="6">
    <source>
        <dbReference type="ARBA" id="ARBA00023136"/>
    </source>
</evidence>
<organism evidence="9 10">
    <name type="scientific">Heliobacterium mobile</name>
    <name type="common">Heliobacillus mobilis</name>
    <dbReference type="NCBI Taxonomy" id="28064"/>
    <lineage>
        <taxon>Bacteria</taxon>
        <taxon>Bacillati</taxon>
        <taxon>Bacillota</taxon>
        <taxon>Clostridia</taxon>
        <taxon>Eubacteriales</taxon>
        <taxon>Heliobacteriaceae</taxon>
        <taxon>Heliobacterium</taxon>
    </lineage>
</organism>
<dbReference type="PANTHER" id="PTHR22926:SF3">
    <property type="entry name" value="UNDECAPRENYL-PHOSPHATE ALPHA-N-ACETYLGLUCOSAMINYL 1-PHOSPHATE TRANSFERASE"/>
    <property type="match status" value="1"/>
</dbReference>
<evidence type="ECO:0000256" key="4">
    <source>
        <dbReference type="ARBA" id="ARBA00022692"/>
    </source>
</evidence>